<evidence type="ECO:0000256" key="9">
    <source>
        <dbReference type="SAM" id="MobiDB-lite"/>
    </source>
</evidence>
<evidence type="ECO:0000256" key="4">
    <source>
        <dbReference type="ARBA" id="ARBA00022695"/>
    </source>
</evidence>
<feature type="region of interest" description="Disordered" evidence="9">
    <location>
        <begin position="1"/>
        <end position="143"/>
    </location>
</feature>
<feature type="compositionally biased region" description="Pro residues" evidence="9">
    <location>
        <begin position="172"/>
        <end position="183"/>
    </location>
</feature>
<evidence type="ECO:0000256" key="2">
    <source>
        <dbReference type="ARBA" id="ARBA00022516"/>
    </source>
</evidence>
<keyword evidence="3" id="KW-0808">Transferase</keyword>
<sequence>MSSAANTTTTSTAASKRRRSRASHPLGEGESSREASAESNDETGQSGLDEDDNASLSAFGAITKAASSLPASGHTPLSTRESFEAPGVPGARVTRRTNGTHTASPQLNNTSKTMVEDPIDSEGSAGHDGDISSAPTANPVRSSGQHHFYRAPIVSKLQQHTSHASTSTDLAPPSPPNGSPRPVQPSRHPGHSGSNEPPTWAAAPQGFLSTMSAQDIQQHIQAAIDGQDGRAYSINPPPQGRPVRIYADGVYDLLHYGHMLQLRQCKLAFPSVHLLVGVCSDEMVRKYKASPVLSSQERYESVRHCKWVDEVVEDAPWVIDEAFMKKHEIDFVAHDEEPYVSADFDDVYALAKSKGQFLPTRRTNGVSTSELLQRIVEGYREGDYDGKLRKIGHPELCSRQGSEAGTGGSQIAEHHSLKEDVTMLSVPENAVLAV</sequence>
<dbReference type="InterPro" id="IPR004821">
    <property type="entry name" value="Cyt_trans-like"/>
</dbReference>
<reference evidence="11" key="2">
    <citation type="submission" date="2010-11" db="EMBL/GenBank/DDBJ databases">
        <authorList>
            <consortium name="The Broad Institute Genome Sequencing Platform"/>
            <person name="Earl A."/>
            <person name="Ward D."/>
            <person name="Feldgarden M."/>
            <person name="Gevers D."/>
            <person name="Butler R."/>
            <person name="Young S.K."/>
            <person name="Zeng Q."/>
            <person name="Gargeya S."/>
            <person name="Fitzgerald M."/>
            <person name="Haas B."/>
            <person name="Abouelleil A."/>
            <person name="Alvarado L."/>
            <person name="Arachchi H.M."/>
            <person name="Berlin A."/>
            <person name="Brown A."/>
            <person name="Chapman S.B."/>
            <person name="Chen Z."/>
            <person name="Dunbar C."/>
            <person name="Freedman E."/>
            <person name="Gearin G."/>
            <person name="Gellesch M."/>
            <person name="Goldberg J."/>
            <person name="Griggs A."/>
            <person name="Gujja S."/>
            <person name="Heilman E."/>
            <person name="Heiman D."/>
            <person name="Howarth C."/>
            <person name="Larson L."/>
            <person name="Lui A."/>
            <person name="MacDonald P.J.P."/>
            <person name="Mehta T."/>
            <person name="Montmayeur A."/>
            <person name="Murphy C."/>
            <person name="Neiman D."/>
            <person name="Pearson M."/>
            <person name="Priest M."/>
            <person name="Roberts A."/>
            <person name="Saif S."/>
            <person name="Shea T."/>
            <person name="Shenoy N."/>
            <person name="Sisk P."/>
            <person name="Stolte C."/>
            <person name="Sykes S."/>
            <person name="White J."/>
            <person name="Yandava C."/>
            <person name="Wortman J."/>
            <person name="Nusbaum C."/>
            <person name="Birren B."/>
        </authorList>
    </citation>
    <scope>NUCLEOTIDE SEQUENCE</scope>
    <source>
        <strain evidence="11">P1A1 Lamole</strain>
    </source>
</reference>
<feature type="compositionally biased region" description="Polar residues" evidence="9">
    <location>
        <begin position="157"/>
        <end position="169"/>
    </location>
</feature>
<evidence type="ECO:0000256" key="7">
    <source>
        <dbReference type="ARBA" id="ARBA00023264"/>
    </source>
</evidence>
<reference evidence="12" key="4">
    <citation type="submission" date="2015-06" db="UniProtKB">
        <authorList>
            <consortium name="EnsemblFungi"/>
        </authorList>
    </citation>
    <scope>IDENTIFICATION</scope>
</reference>
<keyword evidence="13" id="KW-1185">Reference proteome</keyword>
<keyword evidence="5" id="KW-0443">Lipid metabolism</keyword>
<gene>
    <name evidence="11" type="ORF">MVLG_06412</name>
</gene>
<dbReference type="GO" id="GO:0031210">
    <property type="term" value="F:phosphatidylcholine binding"/>
    <property type="evidence" value="ECO:0007669"/>
    <property type="project" value="TreeGrafter"/>
</dbReference>
<dbReference type="InterPro" id="IPR045049">
    <property type="entry name" value="Pcy1-like"/>
</dbReference>
<dbReference type="Proteomes" id="UP000017200">
    <property type="component" value="Unassembled WGS sequence"/>
</dbReference>
<keyword evidence="7" id="KW-1208">Phospholipid metabolism</keyword>
<evidence type="ECO:0000256" key="8">
    <source>
        <dbReference type="ARBA" id="ARBA00026101"/>
    </source>
</evidence>
<accession>U5HH73</accession>
<feature type="domain" description="Cytidyltransferase-like" evidence="10">
    <location>
        <begin position="246"/>
        <end position="373"/>
    </location>
</feature>
<evidence type="ECO:0000313" key="12">
    <source>
        <dbReference type="EnsemblFungi" id="MVLG_06412T0"/>
    </source>
</evidence>
<dbReference type="SUPFAM" id="SSF52374">
    <property type="entry name" value="Nucleotidylyl transferase"/>
    <property type="match status" value="1"/>
</dbReference>
<dbReference type="GO" id="GO:0005635">
    <property type="term" value="C:nuclear envelope"/>
    <property type="evidence" value="ECO:0007669"/>
    <property type="project" value="TreeGrafter"/>
</dbReference>
<dbReference type="EC" id="2.7.7.15" evidence="8"/>
<keyword evidence="4" id="KW-0548">Nucleotidyltransferase</keyword>
<dbReference type="PANTHER" id="PTHR10739">
    <property type="entry name" value="CYTIDYLYLTRANSFERASE"/>
    <property type="match status" value="1"/>
</dbReference>
<organism evidence="11">
    <name type="scientific">Microbotryum lychnidis-dioicae (strain p1A1 Lamole / MvSl-1064)</name>
    <name type="common">Anther smut fungus</name>
    <dbReference type="NCBI Taxonomy" id="683840"/>
    <lineage>
        <taxon>Eukaryota</taxon>
        <taxon>Fungi</taxon>
        <taxon>Dikarya</taxon>
        <taxon>Basidiomycota</taxon>
        <taxon>Pucciniomycotina</taxon>
        <taxon>Microbotryomycetes</taxon>
        <taxon>Microbotryales</taxon>
        <taxon>Microbotryaceae</taxon>
        <taxon>Microbotryum</taxon>
    </lineage>
</organism>
<evidence type="ECO:0000256" key="1">
    <source>
        <dbReference type="ARBA" id="ARBA00010101"/>
    </source>
</evidence>
<evidence type="ECO:0000259" key="10">
    <source>
        <dbReference type="Pfam" id="PF01467"/>
    </source>
</evidence>
<dbReference type="NCBIfam" id="TIGR00125">
    <property type="entry name" value="cyt_tran_rel"/>
    <property type="match status" value="1"/>
</dbReference>
<feature type="compositionally biased region" description="Polar residues" evidence="9">
    <location>
        <begin position="65"/>
        <end position="80"/>
    </location>
</feature>
<reference evidence="13" key="1">
    <citation type="submission" date="2010-11" db="EMBL/GenBank/DDBJ databases">
        <title>The genome sequence of Microbotryum violaceum strain p1A1 Lamole.</title>
        <authorList>
            <person name="Cuomo C."/>
            <person name="Perlin M."/>
            <person name="Young S.K."/>
            <person name="Zeng Q."/>
            <person name="Gargeya S."/>
            <person name="Alvarado L."/>
            <person name="Berlin A."/>
            <person name="Chapman S.B."/>
            <person name="Chen Z."/>
            <person name="Freedman E."/>
            <person name="Gellesch M."/>
            <person name="Goldberg J."/>
            <person name="Griggs A."/>
            <person name="Gujja S."/>
            <person name="Heilman E."/>
            <person name="Heiman D."/>
            <person name="Howarth C."/>
            <person name="Mehta T."/>
            <person name="Neiman D."/>
            <person name="Pearson M."/>
            <person name="Roberts A."/>
            <person name="Saif S."/>
            <person name="Shea T."/>
            <person name="Shenoy N."/>
            <person name="Sisk P."/>
            <person name="Stolte C."/>
            <person name="Sykes S."/>
            <person name="White J."/>
            <person name="Yandava C."/>
            <person name="Haas B."/>
            <person name="Nusbaum C."/>
            <person name="Birren B."/>
        </authorList>
    </citation>
    <scope>NUCLEOTIDE SEQUENCE [LARGE SCALE GENOMIC DNA]</scope>
    <source>
        <strain evidence="13">p1A1 Lamole</strain>
    </source>
</reference>
<dbReference type="OMA" id="TMVEDPI"/>
<dbReference type="Gene3D" id="3.40.50.620">
    <property type="entry name" value="HUPs"/>
    <property type="match status" value="1"/>
</dbReference>
<keyword evidence="2" id="KW-0444">Lipid biosynthesis</keyword>
<dbReference type="CDD" id="cd02174">
    <property type="entry name" value="CCT"/>
    <property type="match status" value="1"/>
</dbReference>
<keyword evidence="6" id="KW-0594">Phospholipid biosynthesis</keyword>
<evidence type="ECO:0000256" key="5">
    <source>
        <dbReference type="ARBA" id="ARBA00023098"/>
    </source>
</evidence>
<name>U5HH73_USTV1</name>
<evidence type="ECO:0000313" key="11">
    <source>
        <dbReference type="EMBL" id="KDE03071.1"/>
    </source>
</evidence>
<dbReference type="STRING" id="683840.U5HH73"/>
<comment type="similarity">
    <text evidence="1">Belongs to the cytidylyltransferase family.</text>
</comment>
<reference evidence="11 13" key="3">
    <citation type="journal article" date="2015" name="BMC Genomics">
        <title>Sex and parasites: genomic and transcriptomic analysis of Microbotryum lychnidis-dioicae, the biotrophic and plant-castrating anther smut fungus.</title>
        <authorList>
            <person name="Perlin M.H."/>
            <person name="Amselem J."/>
            <person name="Fontanillas E."/>
            <person name="Toh S.S."/>
            <person name="Chen Z."/>
            <person name="Goldberg J."/>
            <person name="Duplessis S."/>
            <person name="Henrissat B."/>
            <person name="Young S."/>
            <person name="Zeng Q."/>
            <person name="Aguileta G."/>
            <person name="Petit E."/>
            <person name="Badouin H."/>
            <person name="Andrews J."/>
            <person name="Razeeq D."/>
            <person name="Gabaldon T."/>
            <person name="Quesneville H."/>
            <person name="Giraud T."/>
            <person name="Hood M.E."/>
            <person name="Schultz D.J."/>
            <person name="Cuomo C.A."/>
        </authorList>
    </citation>
    <scope>NUCLEOTIDE SEQUENCE [LARGE SCALE GENOMIC DNA]</scope>
    <source>
        <strain evidence="11">P1A1 Lamole</strain>
        <strain evidence="13">p1A1 Lamole</strain>
    </source>
</reference>
<feature type="compositionally biased region" description="Low complexity" evidence="9">
    <location>
        <begin position="1"/>
        <end position="14"/>
    </location>
</feature>
<feature type="compositionally biased region" description="Polar residues" evidence="9">
    <location>
        <begin position="133"/>
        <end position="143"/>
    </location>
</feature>
<evidence type="ECO:0000256" key="3">
    <source>
        <dbReference type="ARBA" id="ARBA00022679"/>
    </source>
</evidence>
<dbReference type="OrthoDB" id="17102at2759"/>
<dbReference type="EMBL" id="AEIJ01000764">
    <property type="status" value="NOT_ANNOTATED_CDS"/>
    <property type="molecule type" value="Genomic_DNA"/>
</dbReference>
<dbReference type="PANTHER" id="PTHR10739:SF13">
    <property type="entry name" value="CHOLINE-PHOSPHATE CYTIDYLYLTRANSFERASE"/>
    <property type="match status" value="1"/>
</dbReference>
<dbReference type="HOGENOM" id="CLU_037448_2_0_1"/>
<dbReference type="GO" id="GO:0004105">
    <property type="term" value="F:choline-phosphate cytidylyltransferase activity"/>
    <property type="evidence" value="ECO:0007669"/>
    <property type="project" value="UniProtKB-EC"/>
</dbReference>
<feature type="region of interest" description="Disordered" evidence="9">
    <location>
        <begin position="157"/>
        <end position="203"/>
    </location>
</feature>
<dbReference type="InParanoid" id="U5HH73"/>
<feature type="compositionally biased region" description="Polar residues" evidence="9">
    <location>
        <begin position="96"/>
        <end position="113"/>
    </location>
</feature>
<dbReference type="Pfam" id="PF01467">
    <property type="entry name" value="CTP_transf_like"/>
    <property type="match status" value="1"/>
</dbReference>
<proteinExistence type="inferred from homology"/>
<protein>
    <recommendedName>
        <fullName evidence="8">choline-phosphate cytidylyltransferase</fullName>
        <ecNumber evidence="8">2.7.7.15</ecNumber>
    </recommendedName>
</protein>
<evidence type="ECO:0000313" key="13">
    <source>
        <dbReference type="Proteomes" id="UP000017200"/>
    </source>
</evidence>
<evidence type="ECO:0000256" key="6">
    <source>
        <dbReference type="ARBA" id="ARBA00023209"/>
    </source>
</evidence>
<dbReference type="AlphaFoldDB" id="U5HH73"/>
<dbReference type="EMBL" id="GL541761">
    <property type="protein sequence ID" value="KDE03071.1"/>
    <property type="molecule type" value="Genomic_DNA"/>
</dbReference>
<dbReference type="InterPro" id="IPR014729">
    <property type="entry name" value="Rossmann-like_a/b/a_fold"/>
</dbReference>
<dbReference type="EnsemblFungi" id="MVLG_06412T0">
    <property type="protein sequence ID" value="MVLG_06412T0"/>
    <property type="gene ID" value="MVLG_06412"/>
</dbReference>
<dbReference type="InterPro" id="IPR041723">
    <property type="entry name" value="CCT"/>
</dbReference>